<feature type="region of interest" description="Disordered" evidence="1">
    <location>
        <begin position="20"/>
        <end position="56"/>
    </location>
</feature>
<evidence type="ECO:0000313" key="3">
    <source>
        <dbReference type="Proteomes" id="UP000275180"/>
    </source>
</evidence>
<gene>
    <name evidence="2" type="ORF">EBQ34_09425</name>
</gene>
<comment type="caution">
    <text evidence="2">The sequence shown here is derived from an EMBL/GenBank/DDBJ whole genome shotgun (WGS) entry which is preliminary data.</text>
</comment>
<evidence type="ECO:0000256" key="1">
    <source>
        <dbReference type="SAM" id="MobiDB-lite"/>
    </source>
</evidence>
<sequence>MLALLITGLVIKQQLQATRPALPPPGAGVILPDGTSSNGARDGTKPPITRATTPEAYGEQVRQQYQQTLDAAMEQQQRALEAAAQ</sequence>
<dbReference type="EMBL" id="RDQJ01000012">
    <property type="protein sequence ID" value="RMX11920.1"/>
    <property type="molecule type" value="Genomic_DNA"/>
</dbReference>
<dbReference type="AlphaFoldDB" id="A0A3M6R9V8"/>
<evidence type="ECO:0000313" key="2">
    <source>
        <dbReference type="EMBL" id="RMX11920.1"/>
    </source>
</evidence>
<reference evidence="2 3" key="1">
    <citation type="submission" date="2018-10" db="EMBL/GenBank/DDBJ databases">
        <title>Comamonadaceae CDC group NO-1 genome sequencing and assembly.</title>
        <authorList>
            <person name="Bernier A.-M."/>
            <person name="Bernard K."/>
        </authorList>
    </citation>
    <scope>NUCLEOTIDE SEQUENCE [LARGE SCALE GENOMIC DNA]</scope>
    <source>
        <strain evidence="2 3">NML180582</strain>
    </source>
</reference>
<organism evidence="2 3">
    <name type="scientific">Vandammella animalimorsus</name>
    <dbReference type="NCBI Taxonomy" id="2029117"/>
    <lineage>
        <taxon>Bacteria</taxon>
        <taxon>Pseudomonadati</taxon>
        <taxon>Pseudomonadota</taxon>
        <taxon>Betaproteobacteria</taxon>
        <taxon>Burkholderiales</taxon>
        <taxon>Comamonadaceae</taxon>
        <taxon>Vandammella</taxon>
    </lineage>
</organism>
<accession>A0A3M6R9V8</accession>
<dbReference type="Proteomes" id="UP000275180">
    <property type="component" value="Unassembled WGS sequence"/>
</dbReference>
<name>A0A3M6R9V8_9BURK</name>
<protein>
    <submittedName>
        <fullName evidence="2">Uncharacterized protein</fullName>
    </submittedName>
</protein>
<proteinExistence type="predicted"/>